<comment type="subcellular location">
    <subcellularLocation>
        <location evidence="1">Membrane</location>
        <topology evidence="1">Multi-pass membrane protein</topology>
    </subcellularLocation>
</comment>
<reference evidence="8" key="1">
    <citation type="submission" date="2022-10" db="EMBL/GenBank/DDBJ databases">
        <title>Genome assembly of Pristionchus species.</title>
        <authorList>
            <person name="Yoshida K."/>
            <person name="Sommer R.J."/>
        </authorList>
    </citation>
    <scope>NUCLEOTIDE SEQUENCE [LARGE SCALE GENOMIC DNA]</scope>
    <source>
        <strain evidence="8">RS5460</strain>
    </source>
</reference>
<keyword evidence="4 6" id="KW-0472">Membrane</keyword>
<name>A0AAN5C9H3_9BILA</name>
<proteinExistence type="predicted"/>
<dbReference type="EMBL" id="BTRK01000003">
    <property type="protein sequence ID" value="GMR42873.1"/>
    <property type="molecule type" value="Genomic_DNA"/>
</dbReference>
<keyword evidence="2 6" id="KW-0812">Transmembrane</keyword>
<keyword evidence="8" id="KW-1185">Reference proteome</keyword>
<sequence length="168" mass="18622">FRFVSYTTAIELAAYCVLNLLMLPFVVRANDSLKATLAFAELTKKFQIKQNMKIMKMITRLGKLMAIYATSVIILLAAPSTFLPDATVTALAEGIFYMSHGILSMVLPILILKDRAVRSSLRTFSLFRSTVSVMTVRVADQSSTTSTVDPPTSNNEGWRTGPNRYTLT</sequence>
<dbReference type="Proteomes" id="UP001328107">
    <property type="component" value="Unassembled WGS sequence"/>
</dbReference>
<evidence type="ECO:0000256" key="3">
    <source>
        <dbReference type="ARBA" id="ARBA00022989"/>
    </source>
</evidence>
<evidence type="ECO:0000313" key="8">
    <source>
        <dbReference type="Proteomes" id="UP001328107"/>
    </source>
</evidence>
<feature type="transmembrane region" description="Helical" evidence="6">
    <location>
        <begin position="94"/>
        <end position="112"/>
    </location>
</feature>
<evidence type="ECO:0000256" key="5">
    <source>
        <dbReference type="SAM" id="MobiDB-lite"/>
    </source>
</evidence>
<feature type="compositionally biased region" description="Low complexity" evidence="5">
    <location>
        <begin position="142"/>
        <end position="153"/>
    </location>
</feature>
<feature type="non-terminal residue" evidence="7">
    <location>
        <position position="1"/>
    </location>
</feature>
<evidence type="ECO:0000256" key="1">
    <source>
        <dbReference type="ARBA" id="ARBA00004141"/>
    </source>
</evidence>
<evidence type="ECO:0000313" key="7">
    <source>
        <dbReference type="EMBL" id="GMR42873.1"/>
    </source>
</evidence>
<feature type="transmembrane region" description="Helical" evidence="6">
    <location>
        <begin position="61"/>
        <end position="82"/>
    </location>
</feature>
<feature type="region of interest" description="Disordered" evidence="5">
    <location>
        <begin position="142"/>
        <end position="168"/>
    </location>
</feature>
<dbReference type="InterPro" id="IPR019408">
    <property type="entry name" value="7TM_GPCR_serpentine_rcpt_Srab"/>
</dbReference>
<keyword evidence="3 6" id="KW-1133">Transmembrane helix</keyword>
<dbReference type="GO" id="GO:0016020">
    <property type="term" value="C:membrane"/>
    <property type="evidence" value="ECO:0007669"/>
    <property type="project" value="UniProtKB-SubCell"/>
</dbReference>
<evidence type="ECO:0000256" key="4">
    <source>
        <dbReference type="ARBA" id="ARBA00023136"/>
    </source>
</evidence>
<evidence type="ECO:0000256" key="6">
    <source>
        <dbReference type="SAM" id="Phobius"/>
    </source>
</evidence>
<gene>
    <name evidence="7" type="ORF">PMAYCL1PPCAC_13068</name>
</gene>
<evidence type="ECO:0000256" key="2">
    <source>
        <dbReference type="ARBA" id="ARBA00022692"/>
    </source>
</evidence>
<feature type="transmembrane region" description="Helical" evidence="6">
    <location>
        <begin position="6"/>
        <end position="27"/>
    </location>
</feature>
<accession>A0AAN5C9H3</accession>
<organism evidence="7 8">
    <name type="scientific">Pristionchus mayeri</name>
    <dbReference type="NCBI Taxonomy" id="1317129"/>
    <lineage>
        <taxon>Eukaryota</taxon>
        <taxon>Metazoa</taxon>
        <taxon>Ecdysozoa</taxon>
        <taxon>Nematoda</taxon>
        <taxon>Chromadorea</taxon>
        <taxon>Rhabditida</taxon>
        <taxon>Rhabditina</taxon>
        <taxon>Diplogasteromorpha</taxon>
        <taxon>Diplogasteroidea</taxon>
        <taxon>Neodiplogasteridae</taxon>
        <taxon>Pristionchus</taxon>
    </lineage>
</organism>
<dbReference type="Pfam" id="PF10292">
    <property type="entry name" value="7TM_GPCR_Srab"/>
    <property type="match status" value="1"/>
</dbReference>
<dbReference type="AlphaFoldDB" id="A0AAN5C9H3"/>
<comment type="caution">
    <text evidence="7">The sequence shown here is derived from an EMBL/GenBank/DDBJ whole genome shotgun (WGS) entry which is preliminary data.</text>
</comment>
<protein>
    <submittedName>
        <fullName evidence="7">Uncharacterized protein</fullName>
    </submittedName>
</protein>